<dbReference type="EMBL" id="JBHMCA010000097">
    <property type="protein sequence ID" value="MFB9451985.1"/>
    <property type="molecule type" value="Genomic_DNA"/>
</dbReference>
<evidence type="ECO:0000256" key="4">
    <source>
        <dbReference type="ARBA" id="ARBA00023284"/>
    </source>
</evidence>
<evidence type="ECO:0000256" key="1">
    <source>
        <dbReference type="ARBA" id="ARBA00022559"/>
    </source>
</evidence>
<dbReference type="InterPro" id="IPR024706">
    <property type="entry name" value="Peroxiredoxin_AhpC-typ"/>
</dbReference>
<dbReference type="RefSeq" id="WP_223103748.1">
    <property type="nucleotide sequence ID" value="NZ_CP061913.1"/>
</dbReference>
<dbReference type="PANTHER" id="PTHR43110:SF1">
    <property type="entry name" value="THIOL PEROXIDASE"/>
    <property type="match status" value="1"/>
</dbReference>
<dbReference type="Proteomes" id="UP001589608">
    <property type="component" value="Unassembled WGS sequence"/>
</dbReference>
<dbReference type="InterPro" id="IPR013766">
    <property type="entry name" value="Thioredoxin_domain"/>
</dbReference>
<dbReference type="PANTHER" id="PTHR43110">
    <property type="entry name" value="THIOL PEROXIDASE"/>
    <property type="match status" value="1"/>
</dbReference>
<evidence type="ECO:0000256" key="2">
    <source>
        <dbReference type="ARBA" id="ARBA00022862"/>
    </source>
</evidence>
<reference evidence="7 8" key="1">
    <citation type="submission" date="2024-09" db="EMBL/GenBank/DDBJ databases">
        <authorList>
            <person name="Sun Q."/>
            <person name="Mori K."/>
        </authorList>
    </citation>
    <scope>NUCLEOTIDE SEQUENCE [LARGE SCALE GENOMIC DNA]</scope>
    <source>
        <strain evidence="7 8">JCM 3307</strain>
    </source>
</reference>
<dbReference type="InterPro" id="IPR036249">
    <property type="entry name" value="Thioredoxin-like_sf"/>
</dbReference>
<dbReference type="Pfam" id="PF00578">
    <property type="entry name" value="AhpC-TSA"/>
    <property type="match status" value="1"/>
</dbReference>
<proteinExistence type="predicted"/>
<dbReference type="SUPFAM" id="SSF52833">
    <property type="entry name" value="Thioredoxin-like"/>
    <property type="match status" value="1"/>
</dbReference>
<dbReference type="PIRSF" id="PIRSF000239">
    <property type="entry name" value="AHPC"/>
    <property type="match status" value="1"/>
</dbReference>
<evidence type="ECO:0000259" key="6">
    <source>
        <dbReference type="PROSITE" id="PS51352"/>
    </source>
</evidence>
<dbReference type="InterPro" id="IPR000866">
    <property type="entry name" value="AhpC/TSA"/>
</dbReference>
<feature type="region of interest" description="Disordered" evidence="5">
    <location>
        <begin position="1"/>
        <end position="20"/>
    </location>
</feature>
<evidence type="ECO:0000256" key="3">
    <source>
        <dbReference type="ARBA" id="ARBA00023002"/>
    </source>
</evidence>
<organism evidence="7 8">
    <name type="scientific">Dactylosporangium vinaceum</name>
    <dbReference type="NCBI Taxonomy" id="53362"/>
    <lineage>
        <taxon>Bacteria</taxon>
        <taxon>Bacillati</taxon>
        <taxon>Actinomycetota</taxon>
        <taxon>Actinomycetes</taxon>
        <taxon>Micromonosporales</taxon>
        <taxon>Micromonosporaceae</taxon>
        <taxon>Dactylosporangium</taxon>
    </lineage>
</organism>
<name>A0ABV5MSZ2_9ACTN</name>
<keyword evidence="2" id="KW-0049">Antioxidant</keyword>
<keyword evidence="4" id="KW-0676">Redox-active center</keyword>
<keyword evidence="8" id="KW-1185">Reference proteome</keyword>
<protein>
    <submittedName>
        <fullName evidence="7">Redoxin domain-containing protein</fullName>
    </submittedName>
</protein>
<dbReference type="PROSITE" id="PS51352">
    <property type="entry name" value="THIOREDOXIN_2"/>
    <property type="match status" value="1"/>
</dbReference>
<evidence type="ECO:0000313" key="8">
    <source>
        <dbReference type="Proteomes" id="UP001589608"/>
    </source>
</evidence>
<gene>
    <name evidence="7" type="ORF">ACFFTR_53760</name>
</gene>
<dbReference type="InterPro" id="IPR050455">
    <property type="entry name" value="Tpx_Peroxidase_subfamily"/>
</dbReference>
<accession>A0ABV5MSZ2</accession>
<keyword evidence="1" id="KW-0575">Peroxidase</keyword>
<feature type="domain" description="Thioredoxin" evidence="6">
    <location>
        <begin position="8"/>
        <end position="158"/>
    </location>
</feature>
<dbReference type="Gene3D" id="3.40.30.10">
    <property type="entry name" value="Glutaredoxin"/>
    <property type="match status" value="1"/>
</dbReference>
<evidence type="ECO:0000313" key="7">
    <source>
        <dbReference type="EMBL" id="MFB9451985.1"/>
    </source>
</evidence>
<comment type="caution">
    <text evidence="7">The sequence shown here is derived from an EMBL/GenBank/DDBJ whole genome shotgun (WGS) entry which is preliminary data.</text>
</comment>
<sequence>MSKERGLLPSGQRAPDFELPSTPDQRVALSDLQGGPVVLAFYPADWSPVCGDQMTLYQTVLPEFARYDAIPVGISVDGVWCHRAFAENRAIRFPLLSDFHPKGDVARQYGAYSDDDGVAERALYVIDPDGLVFWSHLSPRGLNPGADGILNALADLSAQHKGPQIQPDDRRDVDVAEQVAGRREANQARRDELKGETP</sequence>
<keyword evidence="3" id="KW-0560">Oxidoreductase</keyword>
<evidence type="ECO:0000256" key="5">
    <source>
        <dbReference type="SAM" id="MobiDB-lite"/>
    </source>
</evidence>